<feature type="domain" description="Ig-like" evidence="12">
    <location>
        <begin position="17"/>
        <end position="112"/>
    </location>
</feature>
<gene>
    <name evidence="13" type="primary">Cd8b</name>
    <name evidence="13" type="ORF">GTO93_0013619</name>
</gene>
<evidence type="ECO:0000256" key="3">
    <source>
        <dbReference type="ARBA" id="ARBA00022729"/>
    </source>
</evidence>
<evidence type="ECO:0000256" key="2">
    <source>
        <dbReference type="ARBA" id="ARBA00022692"/>
    </source>
</evidence>
<keyword evidence="9" id="KW-0325">Glycoprotein</keyword>
<evidence type="ECO:0000313" key="14">
    <source>
        <dbReference type="Proteomes" id="UP001166093"/>
    </source>
</evidence>
<dbReference type="InterPro" id="IPR036179">
    <property type="entry name" value="Ig-like_dom_sf"/>
</dbReference>
<feature type="chain" id="PRO_5046703138" evidence="11">
    <location>
        <begin position="17"/>
        <end position="112"/>
    </location>
</feature>
<keyword evidence="4" id="KW-0391">Immunity</keyword>
<evidence type="ECO:0000256" key="11">
    <source>
        <dbReference type="SAM" id="SignalP"/>
    </source>
</evidence>
<comment type="caution">
    <text evidence="13">The sequence shown here is derived from an EMBL/GenBank/DDBJ whole genome shotgun (WGS) entry which is preliminary data.</text>
</comment>
<dbReference type="Gene3D" id="2.60.40.10">
    <property type="entry name" value="Immunoglobulins"/>
    <property type="match status" value="1"/>
</dbReference>
<feature type="non-terminal residue" evidence="13">
    <location>
        <position position="112"/>
    </location>
</feature>
<dbReference type="EMBL" id="JAAWVQ010077411">
    <property type="protein sequence ID" value="MBN3278129.1"/>
    <property type="molecule type" value="Genomic_DNA"/>
</dbReference>
<keyword evidence="8" id="KW-1015">Disulfide bond</keyword>
<protein>
    <submittedName>
        <fullName evidence="13">CD8B protein</fullName>
    </submittedName>
</protein>
<dbReference type="InterPro" id="IPR013783">
    <property type="entry name" value="Ig-like_fold"/>
</dbReference>
<proteinExistence type="predicted"/>
<reference evidence="13" key="1">
    <citation type="journal article" date="2021" name="Cell">
        <title>Tracing the genetic footprints of vertebrate landing in non-teleost ray-finned fishes.</title>
        <authorList>
            <person name="Bi X."/>
            <person name="Wang K."/>
            <person name="Yang L."/>
            <person name="Pan H."/>
            <person name="Jiang H."/>
            <person name="Wei Q."/>
            <person name="Fang M."/>
            <person name="Yu H."/>
            <person name="Zhu C."/>
            <person name="Cai Y."/>
            <person name="He Y."/>
            <person name="Gan X."/>
            <person name="Zeng H."/>
            <person name="Yu D."/>
            <person name="Zhu Y."/>
            <person name="Jiang H."/>
            <person name="Qiu Q."/>
            <person name="Yang H."/>
            <person name="Zhang Y.E."/>
            <person name="Wang W."/>
            <person name="Zhu M."/>
            <person name="He S."/>
            <person name="Zhang G."/>
        </authorList>
    </citation>
    <scope>NUCLEOTIDE SEQUENCE</scope>
    <source>
        <strain evidence="13">Pddl_001</strain>
    </source>
</reference>
<feature type="non-terminal residue" evidence="13">
    <location>
        <position position="1"/>
    </location>
</feature>
<keyword evidence="7" id="KW-0472">Membrane</keyword>
<dbReference type="Pfam" id="PF07686">
    <property type="entry name" value="V-set"/>
    <property type="match status" value="1"/>
</dbReference>
<dbReference type="InterPro" id="IPR042414">
    <property type="entry name" value="CD8B"/>
</dbReference>
<keyword evidence="2" id="KW-0812">Transmembrane</keyword>
<dbReference type="PANTHER" id="PTHR11292">
    <property type="entry name" value="T-CELL SURFACE GLYCOPROTEIN CD8 BETA CHAIN"/>
    <property type="match status" value="1"/>
</dbReference>
<evidence type="ECO:0000256" key="9">
    <source>
        <dbReference type="ARBA" id="ARBA00023180"/>
    </source>
</evidence>
<evidence type="ECO:0000313" key="13">
    <source>
        <dbReference type="EMBL" id="MBN3278129.1"/>
    </source>
</evidence>
<feature type="signal peptide" evidence="11">
    <location>
        <begin position="1"/>
        <end position="16"/>
    </location>
</feature>
<dbReference type="PROSITE" id="PS50835">
    <property type="entry name" value="IG_LIKE"/>
    <property type="match status" value="1"/>
</dbReference>
<evidence type="ECO:0000259" key="12">
    <source>
        <dbReference type="PROSITE" id="PS50835"/>
    </source>
</evidence>
<comment type="subcellular location">
    <subcellularLocation>
        <location evidence="1">Membrane</location>
        <topology evidence="1">Single-pass type I membrane protein</topology>
    </subcellularLocation>
</comment>
<keyword evidence="5" id="KW-1133">Transmembrane helix</keyword>
<dbReference type="InterPro" id="IPR007110">
    <property type="entry name" value="Ig-like_dom"/>
</dbReference>
<dbReference type="SUPFAM" id="SSF48726">
    <property type="entry name" value="Immunoglobulin"/>
    <property type="match status" value="1"/>
</dbReference>
<organism evidence="13 14">
    <name type="scientific">Polyodon spathula</name>
    <name type="common">North American paddlefish</name>
    <name type="synonym">Squalus spathula</name>
    <dbReference type="NCBI Taxonomy" id="7913"/>
    <lineage>
        <taxon>Eukaryota</taxon>
        <taxon>Metazoa</taxon>
        <taxon>Chordata</taxon>
        <taxon>Craniata</taxon>
        <taxon>Vertebrata</taxon>
        <taxon>Euteleostomi</taxon>
        <taxon>Actinopterygii</taxon>
        <taxon>Chondrostei</taxon>
        <taxon>Acipenseriformes</taxon>
        <taxon>Polyodontidae</taxon>
        <taxon>Polyodon</taxon>
    </lineage>
</organism>
<evidence type="ECO:0000256" key="1">
    <source>
        <dbReference type="ARBA" id="ARBA00004479"/>
    </source>
</evidence>
<keyword evidence="14" id="KW-1185">Reference proteome</keyword>
<dbReference type="InterPro" id="IPR013106">
    <property type="entry name" value="Ig_V-set"/>
</dbReference>
<dbReference type="PANTHER" id="PTHR11292:SF7">
    <property type="entry name" value="T-CELL SURFACE GLYCOPROTEIN CD8 BETA CHAIN-RELATED"/>
    <property type="match status" value="1"/>
</dbReference>
<evidence type="ECO:0000256" key="5">
    <source>
        <dbReference type="ARBA" id="ARBA00022989"/>
    </source>
</evidence>
<accession>A0ABS2XVH0</accession>
<evidence type="ECO:0000256" key="7">
    <source>
        <dbReference type="ARBA" id="ARBA00023136"/>
    </source>
</evidence>
<evidence type="ECO:0000256" key="4">
    <source>
        <dbReference type="ARBA" id="ARBA00022859"/>
    </source>
</evidence>
<dbReference type="CDD" id="cd00099">
    <property type="entry name" value="IgV"/>
    <property type="match status" value="1"/>
</dbReference>
<keyword evidence="10" id="KW-0393">Immunoglobulin domain</keyword>
<name>A0ABS2XVH0_POLSP</name>
<sequence>MFSFVFSVFILTAANSSILTQIPNSIIIPENKSVSITCKGEAQIAQKGIFWYRQTNGIYDFQFLVHISTSGRETHAEGIDQRFKTTLRTGPELCTLKISLLKKEDSGMYYCS</sequence>
<evidence type="ECO:0000256" key="6">
    <source>
        <dbReference type="ARBA" id="ARBA00023130"/>
    </source>
</evidence>
<keyword evidence="3 11" id="KW-0732">Signal</keyword>
<dbReference type="Proteomes" id="UP001166093">
    <property type="component" value="Unassembled WGS sequence"/>
</dbReference>
<evidence type="ECO:0000256" key="10">
    <source>
        <dbReference type="ARBA" id="ARBA00023319"/>
    </source>
</evidence>
<keyword evidence="6" id="KW-1064">Adaptive immunity</keyword>
<evidence type="ECO:0000256" key="8">
    <source>
        <dbReference type="ARBA" id="ARBA00023157"/>
    </source>
</evidence>